<proteinExistence type="predicted"/>
<dbReference type="EMBL" id="CAJOBD010005715">
    <property type="protein sequence ID" value="CAF4040152.1"/>
    <property type="molecule type" value="Genomic_DNA"/>
</dbReference>
<feature type="non-terminal residue" evidence="2">
    <location>
        <position position="21"/>
    </location>
</feature>
<sequence length="21" mass="2419">MTSFESSSSSSHIKDNYNFYS</sequence>
<evidence type="ECO:0000256" key="1">
    <source>
        <dbReference type="SAM" id="MobiDB-lite"/>
    </source>
</evidence>
<name>A0A819RKU8_9BILA</name>
<gene>
    <name evidence="2" type="ORF">JBS370_LOCUS28455</name>
</gene>
<reference evidence="2" key="1">
    <citation type="submission" date="2021-02" db="EMBL/GenBank/DDBJ databases">
        <authorList>
            <person name="Nowell W R."/>
        </authorList>
    </citation>
    <scope>NUCLEOTIDE SEQUENCE</scope>
</reference>
<dbReference type="Proteomes" id="UP000663836">
    <property type="component" value="Unassembled WGS sequence"/>
</dbReference>
<evidence type="ECO:0000313" key="2">
    <source>
        <dbReference type="EMBL" id="CAF4040152.1"/>
    </source>
</evidence>
<comment type="caution">
    <text evidence="2">The sequence shown here is derived from an EMBL/GenBank/DDBJ whole genome shotgun (WGS) entry which is preliminary data.</text>
</comment>
<evidence type="ECO:0000313" key="3">
    <source>
        <dbReference type="Proteomes" id="UP000663836"/>
    </source>
</evidence>
<feature type="region of interest" description="Disordered" evidence="1">
    <location>
        <begin position="1"/>
        <end position="21"/>
    </location>
</feature>
<protein>
    <submittedName>
        <fullName evidence="2">Uncharacterized protein</fullName>
    </submittedName>
</protein>
<accession>A0A819RKU8</accession>
<feature type="compositionally biased region" description="Low complexity" evidence="1">
    <location>
        <begin position="1"/>
        <end position="11"/>
    </location>
</feature>
<dbReference type="AlphaFoldDB" id="A0A819RKU8"/>
<organism evidence="2 3">
    <name type="scientific">Rotaria sordida</name>
    <dbReference type="NCBI Taxonomy" id="392033"/>
    <lineage>
        <taxon>Eukaryota</taxon>
        <taxon>Metazoa</taxon>
        <taxon>Spiralia</taxon>
        <taxon>Gnathifera</taxon>
        <taxon>Rotifera</taxon>
        <taxon>Eurotatoria</taxon>
        <taxon>Bdelloidea</taxon>
        <taxon>Philodinida</taxon>
        <taxon>Philodinidae</taxon>
        <taxon>Rotaria</taxon>
    </lineage>
</organism>